<dbReference type="PANTHER" id="PTHR33710">
    <property type="entry name" value="BNAC02G09200D PROTEIN"/>
    <property type="match status" value="1"/>
</dbReference>
<proteinExistence type="predicted"/>
<dbReference type="SUPFAM" id="SSF56219">
    <property type="entry name" value="DNase I-like"/>
    <property type="match status" value="1"/>
</dbReference>
<dbReference type="AlphaFoldDB" id="A0A835HDG8"/>
<feature type="region of interest" description="Disordered" evidence="1">
    <location>
        <begin position="137"/>
        <end position="163"/>
    </location>
</feature>
<reference evidence="2 3" key="1">
    <citation type="submission" date="2020-10" db="EMBL/GenBank/DDBJ databases">
        <title>The Coptis chinensis genome and diversification of protoberbering-type alkaloids.</title>
        <authorList>
            <person name="Wang B."/>
            <person name="Shu S."/>
            <person name="Song C."/>
            <person name="Liu Y."/>
        </authorList>
    </citation>
    <scope>NUCLEOTIDE SEQUENCE [LARGE SCALE GENOMIC DNA]</scope>
    <source>
        <strain evidence="2">HL-2020</strain>
        <tissue evidence="2">Leaf</tissue>
    </source>
</reference>
<comment type="caution">
    <text evidence="2">The sequence shown here is derived from an EMBL/GenBank/DDBJ whole genome shotgun (WGS) entry which is preliminary data.</text>
</comment>
<evidence type="ECO:0000256" key="1">
    <source>
        <dbReference type="SAM" id="MobiDB-lite"/>
    </source>
</evidence>
<keyword evidence="3" id="KW-1185">Reference proteome</keyword>
<evidence type="ECO:0000313" key="2">
    <source>
        <dbReference type="EMBL" id="KAF9596337.1"/>
    </source>
</evidence>
<dbReference type="OrthoDB" id="1922870at2759"/>
<sequence>MGLVAGQNAVNQGNSLDPKLHYAISDQRQGIEVAVQGRHETLPTILAGEFAQVPCVVGIGIAENRIGSVGRAVALHLQDAQPDSIAGDTAAVNGEGRAEHRNQERDESLTAGTLKAATESLLPPPALAEPEVARVMDTTTPDPQGNWADQVEQDEAQANSKKGYKPKWQEPWYHIEELVLSHHPDFLCIAEPLIKPPNVLPPLLSKHGFSAIFYHNNTPHRVGNIWLFWREGMNPTLVNLSQQQITVEVGNSLMTFVHASSSYGIRRQLWQELSLMGTSGQAWAVIGDFNIVTSIAERKGGGTPCISAMDDFNHFIHSNALIDSTTSGFKYSWCNKRWGSKRMLQKIDRMLVNQDWLKGNVGWRSKILKRKFSDHSPIVGWNTCIPKPHNIPFRFRKAWLSHDSLKEVVADSWNEPLYDVPIRKVVKKLKRLKQKLKSWSFEVFGNQSQHLKHLEEEMDQILLDQEHDPTDSTLQQMEFDKASEIEEVTNVLTTMAKEKSRVSDALHGERNSAYFHAIIKMRQARAQITEIKNREDN</sequence>
<accession>A0A835HDG8</accession>
<dbReference type="InterPro" id="IPR036691">
    <property type="entry name" value="Endo/exonu/phosph_ase_sf"/>
</dbReference>
<name>A0A835HDG8_9MAGN</name>
<evidence type="ECO:0008006" key="4">
    <source>
        <dbReference type="Google" id="ProtNLM"/>
    </source>
</evidence>
<dbReference type="EMBL" id="JADFTS010000007">
    <property type="protein sequence ID" value="KAF9596337.1"/>
    <property type="molecule type" value="Genomic_DNA"/>
</dbReference>
<organism evidence="2 3">
    <name type="scientific">Coptis chinensis</name>
    <dbReference type="NCBI Taxonomy" id="261450"/>
    <lineage>
        <taxon>Eukaryota</taxon>
        <taxon>Viridiplantae</taxon>
        <taxon>Streptophyta</taxon>
        <taxon>Embryophyta</taxon>
        <taxon>Tracheophyta</taxon>
        <taxon>Spermatophyta</taxon>
        <taxon>Magnoliopsida</taxon>
        <taxon>Ranunculales</taxon>
        <taxon>Ranunculaceae</taxon>
        <taxon>Coptidoideae</taxon>
        <taxon>Coptis</taxon>
    </lineage>
</organism>
<dbReference type="Proteomes" id="UP000631114">
    <property type="component" value="Unassembled WGS sequence"/>
</dbReference>
<dbReference type="PANTHER" id="PTHR33710:SF64">
    <property type="entry name" value="ENDONUCLEASE_EXONUCLEASE_PHOSPHATASE DOMAIN-CONTAINING PROTEIN"/>
    <property type="match status" value="1"/>
</dbReference>
<evidence type="ECO:0000313" key="3">
    <source>
        <dbReference type="Proteomes" id="UP000631114"/>
    </source>
</evidence>
<dbReference type="Gene3D" id="3.60.10.10">
    <property type="entry name" value="Endonuclease/exonuclease/phosphatase"/>
    <property type="match status" value="1"/>
</dbReference>
<protein>
    <recommendedName>
        <fullName evidence="4">Endonuclease/exonuclease/phosphatase domain-containing protein</fullName>
    </recommendedName>
</protein>
<gene>
    <name evidence="2" type="ORF">IFM89_008863</name>
</gene>